<dbReference type="Proteomes" id="UP000184076">
    <property type="component" value="Unassembled WGS sequence"/>
</dbReference>
<feature type="compositionally biased region" description="Basic and acidic residues" evidence="1">
    <location>
        <begin position="169"/>
        <end position="186"/>
    </location>
</feature>
<feature type="transmembrane region" description="Helical" evidence="2">
    <location>
        <begin position="113"/>
        <end position="136"/>
    </location>
</feature>
<feature type="domain" description="DUF2062" evidence="3">
    <location>
        <begin position="5"/>
        <end position="146"/>
    </location>
</feature>
<evidence type="ECO:0000313" key="4">
    <source>
        <dbReference type="EMBL" id="SHF62838.1"/>
    </source>
</evidence>
<dbReference type="EMBL" id="FQVB01000022">
    <property type="protein sequence ID" value="SHF62838.1"/>
    <property type="molecule type" value="Genomic_DNA"/>
</dbReference>
<dbReference type="PANTHER" id="PTHR40547:SF1">
    <property type="entry name" value="SLL0298 PROTEIN"/>
    <property type="match status" value="1"/>
</dbReference>
<accession>A0A1M5D762</accession>
<protein>
    <recommendedName>
        <fullName evidence="3">DUF2062 domain-containing protein</fullName>
    </recommendedName>
</protein>
<dbReference type="STRING" id="1121391.SAMN02745206_02371"/>
<keyword evidence="2" id="KW-1133">Transmembrane helix</keyword>
<name>A0A1M5D762_9BACT</name>
<dbReference type="Pfam" id="PF09835">
    <property type="entry name" value="DUF2062"/>
    <property type="match status" value="1"/>
</dbReference>
<dbReference type="PANTHER" id="PTHR40547">
    <property type="entry name" value="SLL0298 PROTEIN"/>
    <property type="match status" value="1"/>
</dbReference>
<feature type="transmembrane region" description="Helical" evidence="2">
    <location>
        <begin position="21"/>
        <end position="54"/>
    </location>
</feature>
<keyword evidence="2" id="KW-0472">Membrane</keyword>
<proteinExistence type="predicted"/>
<keyword evidence="2" id="KW-0812">Transmembrane</keyword>
<dbReference type="OrthoDB" id="9794343at2"/>
<evidence type="ECO:0000259" key="3">
    <source>
        <dbReference type="Pfam" id="PF09835"/>
    </source>
</evidence>
<sequence>MNQKLRRFYDRFVRIHGDPHEIALGFALGILVGMTPTLGVQMVLAAFLAAVLGWNKIAAAAGVWITNPVTAPLIYSLNYWVGARLLSLGKAVHHGAALQTKGFVYVLTKAPHVLGAMALGGLVVGLPLAVLGYWLALRAVTGYREKVKTRISRARERLRHERAARKAQRREGAAGKGPADKKGVAP</sequence>
<feature type="region of interest" description="Disordered" evidence="1">
    <location>
        <begin position="154"/>
        <end position="186"/>
    </location>
</feature>
<organism evidence="4 5">
    <name type="scientific">Desulfacinum infernum DSM 9756</name>
    <dbReference type="NCBI Taxonomy" id="1121391"/>
    <lineage>
        <taxon>Bacteria</taxon>
        <taxon>Pseudomonadati</taxon>
        <taxon>Thermodesulfobacteriota</taxon>
        <taxon>Syntrophobacteria</taxon>
        <taxon>Syntrophobacterales</taxon>
        <taxon>Syntrophobacteraceae</taxon>
        <taxon>Desulfacinum</taxon>
    </lineage>
</organism>
<dbReference type="InterPro" id="IPR018639">
    <property type="entry name" value="DUF2062"/>
</dbReference>
<evidence type="ECO:0000256" key="1">
    <source>
        <dbReference type="SAM" id="MobiDB-lite"/>
    </source>
</evidence>
<keyword evidence="5" id="KW-1185">Reference proteome</keyword>
<evidence type="ECO:0000313" key="5">
    <source>
        <dbReference type="Proteomes" id="UP000184076"/>
    </source>
</evidence>
<reference evidence="5" key="1">
    <citation type="submission" date="2016-11" db="EMBL/GenBank/DDBJ databases">
        <authorList>
            <person name="Varghese N."/>
            <person name="Submissions S."/>
        </authorList>
    </citation>
    <scope>NUCLEOTIDE SEQUENCE [LARGE SCALE GENOMIC DNA]</scope>
    <source>
        <strain evidence="5">DSM 9756</strain>
    </source>
</reference>
<dbReference type="AlphaFoldDB" id="A0A1M5D762"/>
<gene>
    <name evidence="4" type="ORF">SAMN02745206_02371</name>
</gene>
<evidence type="ECO:0000256" key="2">
    <source>
        <dbReference type="SAM" id="Phobius"/>
    </source>
</evidence>
<dbReference type="RefSeq" id="WP_073039725.1">
    <property type="nucleotide sequence ID" value="NZ_FQVB01000022.1"/>
</dbReference>